<keyword evidence="3" id="KW-1185">Reference proteome</keyword>
<accession>A0ABN4FD97</accession>
<sequence>MSTGYWIVKGDKTSCGGIVHEGMAERTFANNPVAVNGSKVSCGKHPGSYSVGGGHPGEIVVHGHYVASTLYSRSTCPCKAFFIPSQTWASHGPYQGGLQAAASRSVVDSSVAEPQQFAQSAKKTNLPPYLTGDKAPSEFVPDYPVLRNTRDLPDLKVRDLLRNNNHDIMFLTAEEAYEVLADWGTYQKGWVDITQSPLGEVVVNYGTNIKDVVTTSKLIVDLGGLGIQATMYINHKGTELIKLTGYPGIRKVLNAPVFAAKNPKVVDLGIGKYGLNNSIVQGARLTFYVAAAFRTLDYILNDEVSLAKFIGSLATDIVKIGLSSGAAWLGGTIATVFFASALAPVVVAVTVGFFAAIGLNALDEKFGITDKLIELIEKSQQDIAQKANDLKQGIVDIVALEMDAMLDKGIEFTQYEVRKYIKNVMSELIRGHF</sequence>
<dbReference type="Proteomes" id="UP000031883">
    <property type="component" value="Chromosome"/>
</dbReference>
<dbReference type="CDD" id="cd14744">
    <property type="entry name" value="PAAR_CT_2"/>
    <property type="match status" value="1"/>
</dbReference>
<dbReference type="EMBL" id="CP009997">
    <property type="protein sequence ID" value="AJJ35400.1"/>
    <property type="molecule type" value="Genomic_DNA"/>
</dbReference>
<organism evidence="2 3">
    <name type="scientific">Yersinia rochesterensis</name>
    <dbReference type="NCBI Taxonomy" id="1604335"/>
    <lineage>
        <taxon>Bacteria</taxon>
        <taxon>Pseudomonadati</taxon>
        <taxon>Pseudomonadota</taxon>
        <taxon>Gammaproteobacteria</taxon>
        <taxon>Enterobacterales</taxon>
        <taxon>Yersiniaceae</taxon>
        <taxon>Yersinia</taxon>
    </lineage>
</organism>
<evidence type="ECO:0000313" key="2">
    <source>
        <dbReference type="EMBL" id="AJJ35400.1"/>
    </source>
</evidence>
<keyword evidence="1" id="KW-0812">Transmembrane</keyword>
<keyword evidence="1" id="KW-0472">Membrane</keyword>
<reference evidence="2 3" key="1">
    <citation type="journal article" date="2015" name="Genome Announc.">
        <title>Thirty-Two Complete Genome Assemblies of Nine Yersinia Species, Including Y. pestis, Y. pseudotuberculosis, and Y. enterocolitica.</title>
        <authorList>
            <person name="Johnson S.L."/>
            <person name="Daligault H.E."/>
            <person name="Davenport K.W."/>
            <person name="Jaissle J."/>
            <person name="Frey K.G."/>
            <person name="Ladner J.T."/>
            <person name="Broomall S.M."/>
            <person name="Bishop-Lilly K.A."/>
            <person name="Bruce D.C."/>
            <person name="Coyne S.R."/>
            <person name="Gibbons H.S."/>
            <person name="Lo C.C."/>
            <person name="Munk A.C."/>
            <person name="Rosenzweig C.N."/>
            <person name="Koroleva G.I."/>
            <person name="Palacios G.F."/>
            <person name="Redden C.L."/>
            <person name="Xu Y."/>
            <person name="Minogue T.D."/>
            <person name="Chain P.S."/>
        </authorList>
    </citation>
    <scope>NUCLEOTIDE SEQUENCE [LARGE SCALE GENOMIC DNA]</scope>
    <source>
        <strain evidence="2 3">Y231</strain>
    </source>
</reference>
<evidence type="ECO:0000313" key="3">
    <source>
        <dbReference type="Proteomes" id="UP000031883"/>
    </source>
</evidence>
<name>A0ABN4FD97_9GAMM</name>
<gene>
    <name evidence="2" type="ORF">CH54_1334</name>
</gene>
<keyword evidence="1" id="KW-1133">Transmembrane helix</keyword>
<proteinExistence type="predicted"/>
<protein>
    <submittedName>
        <fullName evidence="2">PAAR motif family protein</fullName>
    </submittedName>
</protein>
<feature type="transmembrane region" description="Helical" evidence="1">
    <location>
        <begin position="336"/>
        <end position="362"/>
    </location>
</feature>
<evidence type="ECO:0000256" key="1">
    <source>
        <dbReference type="SAM" id="Phobius"/>
    </source>
</evidence>
<dbReference type="RefSeq" id="WP_038635075.1">
    <property type="nucleotide sequence ID" value="NZ_CABHXS010000151.1"/>
</dbReference>